<dbReference type="OrthoDB" id="2901132at2759"/>
<gene>
    <name evidence="2" type="ORF">BT62DRAFT_548028</name>
</gene>
<protein>
    <submittedName>
        <fullName evidence="2">Uncharacterized protein</fullName>
    </submittedName>
</protein>
<evidence type="ECO:0000313" key="3">
    <source>
        <dbReference type="Proteomes" id="UP000812287"/>
    </source>
</evidence>
<sequence length="90" mass="10590">MQTCLEDDITRQPPLEARDDNPALYEIQSSRNDPQPVVPHIKHKRRFEQIDDGVSGFSVAPPKPVFYKNETAMRAPRRFRRRRATRFALR</sequence>
<evidence type="ECO:0000256" key="1">
    <source>
        <dbReference type="SAM" id="MobiDB-lite"/>
    </source>
</evidence>
<evidence type="ECO:0000313" key="2">
    <source>
        <dbReference type="EMBL" id="KAG7441283.1"/>
    </source>
</evidence>
<reference evidence="2" key="1">
    <citation type="submission" date="2020-11" db="EMBL/GenBank/DDBJ databases">
        <title>Adaptations for nitrogen fixation in a non-lichenized fungal sporocarp promotes dispersal by wood-feeding termites.</title>
        <authorList>
            <consortium name="DOE Joint Genome Institute"/>
            <person name="Koch R.A."/>
            <person name="Yoon G."/>
            <person name="Arayal U."/>
            <person name="Lail K."/>
            <person name="Amirebrahimi M."/>
            <person name="Labutti K."/>
            <person name="Lipzen A."/>
            <person name="Riley R."/>
            <person name="Barry K."/>
            <person name="Henrissat B."/>
            <person name="Grigoriev I.V."/>
            <person name="Herr J.R."/>
            <person name="Aime M.C."/>
        </authorList>
    </citation>
    <scope>NUCLEOTIDE SEQUENCE</scope>
    <source>
        <strain evidence="2">MCA 3950</strain>
    </source>
</reference>
<comment type="caution">
    <text evidence="2">The sequence shown here is derived from an EMBL/GenBank/DDBJ whole genome shotgun (WGS) entry which is preliminary data.</text>
</comment>
<dbReference type="GeneID" id="66103641"/>
<keyword evidence="3" id="KW-1185">Reference proteome</keyword>
<name>A0A9P7VHS3_9AGAR</name>
<dbReference type="Proteomes" id="UP000812287">
    <property type="component" value="Unassembled WGS sequence"/>
</dbReference>
<organism evidence="2 3">
    <name type="scientific">Guyanagaster necrorhizus</name>
    <dbReference type="NCBI Taxonomy" id="856835"/>
    <lineage>
        <taxon>Eukaryota</taxon>
        <taxon>Fungi</taxon>
        <taxon>Dikarya</taxon>
        <taxon>Basidiomycota</taxon>
        <taxon>Agaricomycotina</taxon>
        <taxon>Agaricomycetes</taxon>
        <taxon>Agaricomycetidae</taxon>
        <taxon>Agaricales</taxon>
        <taxon>Marasmiineae</taxon>
        <taxon>Physalacriaceae</taxon>
        <taxon>Guyanagaster</taxon>
    </lineage>
</organism>
<accession>A0A9P7VHS3</accession>
<dbReference type="RefSeq" id="XP_043034783.1">
    <property type="nucleotide sequence ID" value="XM_043181345.1"/>
</dbReference>
<proteinExistence type="predicted"/>
<dbReference type="AlphaFoldDB" id="A0A9P7VHS3"/>
<feature type="region of interest" description="Disordered" evidence="1">
    <location>
        <begin position="1"/>
        <end position="20"/>
    </location>
</feature>
<dbReference type="EMBL" id="MU250562">
    <property type="protein sequence ID" value="KAG7441283.1"/>
    <property type="molecule type" value="Genomic_DNA"/>
</dbReference>